<dbReference type="AlphaFoldDB" id="A0A9N9GYU7"/>
<gene>
    <name evidence="2" type="ORF">PBRASI_LOCUS9975</name>
</gene>
<comment type="caution">
    <text evidence="2">The sequence shown here is derived from an EMBL/GenBank/DDBJ whole genome shotgun (WGS) entry which is preliminary data.</text>
</comment>
<keyword evidence="1" id="KW-0175">Coiled coil</keyword>
<evidence type="ECO:0000256" key="1">
    <source>
        <dbReference type="SAM" id="Coils"/>
    </source>
</evidence>
<dbReference type="Proteomes" id="UP000789739">
    <property type="component" value="Unassembled WGS sequence"/>
</dbReference>
<proteinExistence type="predicted"/>
<protein>
    <submittedName>
        <fullName evidence="2">8656_t:CDS:1</fullName>
    </submittedName>
</protein>
<feature type="coiled-coil region" evidence="1">
    <location>
        <begin position="77"/>
        <end position="114"/>
    </location>
</feature>
<organism evidence="2 3">
    <name type="scientific">Paraglomus brasilianum</name>
    <dbReference type="NCBI Taxonomy" id="144538"/>
    <lineage>
        <taxon>Eukaryota</taxon>
        <taxon>Fungi</taxon>
        <taxon>Fungi incertae sedis</taxon>
        <taxon>Mucoromycota</taxon>
        <taxon>Glomeromycotina</taxon>
        <taxon>Glomeromycetes</taxon>
        <taxon>Paraglomerales</taxon>
        <taxon>Paraglomeraceae</taxon>
        <taxon>Paraglomus</taxon>
    </lineage>
</organism>
<dbReference type="OrthoDB" id="1926336at2759"/>
<evidence type="ECO:0000313" key="3">
    <source>
        <dbReference type="Proteomes" id="UP000789739"/>
    </source>
</evidence>
<keyword evidence="3" id="KW-1185">Reference proteome</keyword>
<accession>A0A9N9GYU7</accession>
<sequence length="114" mass="13420">MFGAWTKNSPPFAHSFAEHTAQLDEAQKQYYHDNHSQLVHWRGKRDMRQGLNHQLHLRSRISGLARCIYTEPKSVSVKKLAELLNDSEAAVKRLEEQEKVLKEEIRRIDPMEKR</sequence>
<evidence type="ECO:0000313" key="2">
    <source>
        <dbReference type="EMBL" id="CAG8644923.1"/>
    </source>
</evidence>
<reference evidence="2" key="1">
    <citation type="submission" date="2021-06" db="EMBL/GenBank/DDBJ databases">
        <authorList>
            <person name="Kallberg Y."/>
            <person name="Tangrot J."/>
            <person name="Rosling A."/>
        </authorList>
    </citation>
    <scope>NUCLEOTIDE SEQUENCE</scope>
    <source>
        <strain evidence="2">BR232B</strain>
    </source>
</reference>
<dbReference type="EMBL" id="CAJVPI010002529">
    <property type="protein sequence ID" value="CAG8644923.1"/>
    <property type="molecule type" value="Genomic_DNA"/>
</dbReference>
<name>A0A9N9GYU7_9GLOM</name>